<reference evidence="1" key="1">
    <citation type="journal article" date="2015" name="Nature">
        <title>Complex archaea that bridge the gap between prokaryotes and eukaryotes.</title>
        <authorList>
            <person name="Spang A."/>
            <person name="Saw J.H."/>
            <person name="Jorgensen S.L."/>
            <person name="Zaremba-Niedzwiedzka K."/>
            <person name="Martijn J."/>
            <person name="Lind A.E."/>
            <person name="van Eijk R."/>
            <person name="Schleper C."/>
            <person name="Guy L."/>
            <person name="Ettema T.J."/>
        </authorList>
    </citation>
    <scope>NUCLEOTIDE SEQUENCE</scope>
</reference>
<dbReference type="AlphaFoldDB" id="A0A0F9H377"/>
<proteinExistence type="predicted"/>
<sequence>MDNKINYLSALIEAANYRIDVRTFTISEDEAFSCVKYDGTRVTGNIPFYMLSKDARFETVLQEMIGSEEGKIGRRDEAWHAARVKALNRKVGETEG</sequence>
<gene>
    <name evidence="1" type="ORF">LCGC14_1834710</name>
</gene>
<accession>A0A0F9H377</accession>
<name>A0A0F9H377_9ZZZZ</name>
<organism evidence="1">
    <name type="scientific">marine sediment metagenome</name>
    <dbReference type="NCBI Taxonomy" id="412755"/>
    <lineage>
        <taxon>unclassified sequences</taxon>
        <taxon>metagenomes</taxon>
        <taxon>ecological metagenomes</taxon>
    </lineage>
</organism>
<comment type="caution">
    <text evidence="1">The sequence shown here is derived from an EMBL/GenBank/DDBJ whole genome shotgun (WGS) entry which is preliminary data.</text>
</comment>
<protein>
    <submittedName>
        <fullName evidence="1">Uncharacterized protein</fullName>
    </submittedName>
</protein>
<dbReference type="EMBL" id="LAZR01018173">
    <property type="protein sequence ID" value="KKL97411.1"/>
    <property type="molecule type" value="Genomic_DNA"/>
</dbReference>
<evidence type="ECO:0000313" key="1">
    <source>
        <dbReference type="EMBL" id="KKL97411.1"/>
    </source>
</evidence>